<protein>
    <submittedName>
        <fullName evidence="3">Uncharacterized protein</fullName>
    </submittedName>
</protein>
<dbReference type="Proteomes" id="UP000284657">
    <property type="component" value="Unassembled WGS sequence"/>
</dbReference>
<comment type="caution">
    <text evidence="3">The sequence shown here is derived from an EMBL/GenBank/DDBJ whole genome shotgun (WGS) entry which is preliminary data.</text>
</comment>
<gene>
    <name evidence="2" type="ORF">BBJ29_004684</name>
    <name evidence="3" type="ORF">BBP00_00003215</name>
</gene>
<dbReference type="AlphaFoldDB" id="A0A3F2RV39"/>
<name>A0A3F2RV39_9STRA</name>
<sequence length="241" mass="26491">MSRFVCLVLTAFAALLMLSVHAAGTKKAVSFRVLDDDKQDADQAETMDTTSWPSLRLDFKIKQKSMRVYGHSNFSITANPVMTVQDKNVLYDTSATFTEGTTRHKYVLVNGTAYLTSTVLDNKSTSPVVKCLDWNDMDVLSLVNSLVGILSEAEPSKKTTGRGARCATGKLFKAILAGTELAVCSDSAGFTMHGSTMDVTVEYLEERANIKVPPVDKIRRREEAEGYLNTLSLRNQADSRC</sequence>
<evidence type="ECO:0000313" key="5">
    <source>
        <dbReference type="Proteomes" id="UP000284657"/>
    </source>
</evidence>
<accession>A0A3F2RV39</accession>
<organism evidence="3 4">
    <name type="scientific">Phytophthora kernoviae</name>
    <dbReference type="NCBI Taxonomy" id="325452"/>
    <lineage>
        <taxon>Eukaryota</taxon>
        <taxon>Sar</taxon>
        <taxon>Stramenopiles</taxon>
        <taxon>Oomycota</taxon>
        <taxon>Peronosporomycetes</taxon>
        <taxon>Peronosporales</taxon>
        <taxon>Peronosporaceae</taxon>
        <taxon>Phytophthora</taxon>
    </lineage>
</organism>
<evidence type="ECO:0000313" key="4">
    <source>
        <dbReference type="Proteomes" id="UP000277300"/>
    </source>
</evidence>
<dbReference type="Proteomes" id="UP000277300">
    <property type="component" value="Unassembled WGS sequence"/>
</dbReference>
<feature type="chain" id="PRO_5033377502" evidence="1">
    <location>
        <begin position="23"/>
        <end position="241"/>
    </location>
</feature>
<keyword evidence="1" id="KW-0732">Signal</keyword>
<dbReference type="EMBL" id="MBDO02000065">
    <property type="protein sequence ID" value="RLN64780.1"/>
    <property type="molecule type" value="Genomic_DNA"/>
</dbReference>
<evidence type="ECO:0000256" key="1">
    <source>
        <dbReference type="SAM" id="SignalP"/>
    </source>
</evidence>
<evidence type="ECO:0000313" key="2">
    <source>
        <dbReference type="EMBL" id="RLN47214.1"/>
    </source>
</evidence>
<dbReference type="EMBL" id="MBAD02002472">
    <property type="protein sequence ID" value="RLN47214.1"/>
    <property type="molecule type" value="Genomic_DNA"/>
</dbReference>
<reference evidence="4 5" key="1">
    <citation type="submission" date="2018-07" db="EMBL/GenBank/DDBJ databases">
        <title>Genome sequencing of oomycete isolates from Chile give support for New Zealand origin for Phytophthora kernoviae and make available the first Nothophytophthora sp. genome.</title>
        <authorList>
            <person name="Studholme D.J."/>
            <person name="Sanfuentes E."/>
            <person name="Panda P."/>
            <person name="Hill R."/>
            <person name="Sambles C."/>
            <person name="Grant M."/>
            <person name="Williams N.M."/>
            <person name="Mcdougal R.L."/>
        </authorList>
    </citation>
    <scope>NUCLEOTIDE SEQUENCE [LARGE SCALE GENOMIC DNA]</scope>
    <source>
        <strain evidence="3">Chile6</strain>
        <strain evidence="2">Chile7</strain>
    </source>
</reference>
<dbReference type="OrthoDB" id="120290at2759"/>
<proteinExistence type="predicted"/>
<evidence type="ECO:0000313" key="3">
    <source>
        <dbReference type="EMBL" id="RLN64780.1"/>
    </source>
</evidence>
<feature type="signal peptide" evidence="1">
    <location>
        <begin position="1"/>
        <end position="22"/>
    </location>
</feature>